<keyword evidence="1" id="KW-0472">Membrane</keyword>
<accession>A0AA41W8H5</accession>
<protein>
    <submittedName>
        <fullName evidence="2">DUF2909 family protein</fullName>
    </submittedName>
</protein>
<keyword evidence="3" id="KW-1185">Reference proteome</keyword>
<keyword evidence="1" id="KW-0812">Transmembrane</keyword>
<dbReference type="InterPro" id="IPR021313">
    <property type="entry name" value="DUF2909"/>
</dbReference>
<gene>
    <name evidence="2" type="ORF">NAF29_14765</name>
</gene>
<evidence type="ECO:0000313" key="3">
    <source>
        <dbReference type="Proteomes" id="UP001165393"/>
    </source>
</evidence>
<dbReference type="Proteomes" id="UP001165393">
    <property type="component" value="Unassembled WGS sequence"/>
</dbReference>
<organism evidence="2 3">
    <name type="scientific">Echinimonas agarilytica</name>
    <dbReference type="NCBI Taxonomy" id="1215918"/>
    <lineage>
        <taxon>Bacteria</taxon>
        <taxon>Pseudomonadati</taxon>
        <taxon>Pseudomonadota</taxon>
        <taxon>Gammaproteobacteria</taxon>
        <taxon>Alteromonadales</taxon>
        <taxon>Echinimonadaceae</taxon>
        <taxon>Echinimonas</taxon>
    </lineage>
</organism>
<sequence length="70" mass="7726">MLWLIKLIIVLLLLTVLVNLALALKTMIKPSPNKSMSQYIGRRLMFSAAIVVAIVVLAIFGGLGFNPRPY</sequence>
<dbReference type="RefSeq" id="WP_251262398.1">
    <property type="nucleotide sequence ID" value="NZ_JAMQGP010000008.1"/>
</dbReference>
<evidence type="ECO:0000313" key="2">
    <source>
        <dbReference type="EMBL" id="MCM2680915.1"/>
    </source>
</evidence>
<name>A0AA41W8H5_9GAMM</name>
<evidence type="ECO:0000256" key="1">
    <source>
        <dbReference type="SAM" id="Phobius"/>
    </source>
</evidence>
<comment type="caution">
    <text evidence="2">The sequence shown here is derived from an EMBL/GenBank/DDBJ whole genome shotgun (WGS) entry which is preliminary data.</text>
</comment>
<dbReference type="AlphaFoldDB" id="A0AA41W8H5"/>
<proteinExistence type="predicted"/>
<dbReference type="Pfam" id="PF11137">
    <property type="entry name" value="DUF2909"/>
    <property type="match status" value="1"/>
</dbReference>
<feature type="transmembrane region" description="Helical" evidence="1">
    <location>
        <begin position="47"/>
        <end position="65"/>
    </location>
</feature>
<dbReference type="EMBL" id="JAMQGP010000008">
    <property type="protein sequence ID" value="MCM2680915.1"/>
    <property type="molecule type" value="Genomic_DNA"/>
</dbReference>
<reference evidence="2 3" key="1">
    <citation type="journal article" date="2013" name="Antonie Van Leeuwenhoek">
        <title>Echinimonas agarilytica gen. nov., sp. nov., a new gammaproteobacterium isolated from the sea urchin Strongylocentrotus intermedius.</title>
        <authorList>
            <person name="Nedashkovskaya O.I."/>
            <person name="Stenkova A.M."/>
            <person name="Zhukova N.V."/>
            <person name="Van Trappen S."/>
            <person name="Lee J.S."/>
            <person name="Kim S.B."/>
        </authorList>
    </citation>
    <scope>NUCLEOTIDE SEQUENCE [LARGE SCALE GENOMIC DNA]</scope>
    <source>
        <strain evidence="2 3">KMM 6351</strain>
    </source>
</reference>
<keyword evidence="1" id="KW-1133">Transmembrane helix</keyword>